<evidence type="ECO:0000256" key="5">
    <source>
        <dbReference type="ARBA" id="ARBA00023065"/>
    </source>
</evidence>
<feature type="compositionally biased region" description="Polar residues" evidence="9">
    <location>
        <begin position="647"/>
        <end position="671"/>
    </location>
</feature>
<dbReference type="GO" id="GO:0005886">
    <property type="term" value="C:plasma membrane"/>
    <property type="evidence" value="ECO:0007669"/>
    <property type="project" value="TreeGrafter"/>
</dbReference>
<comment type="subcellular location">
    <subcellularLocation>
        <location evidence="1">Membrane</location>
        <topology evidence="1">Multi-pass membrane protein</topology>
    </subcellularLocation>
</comment>
<comment type="similarity">
    <text evidence="8">Belongs to the two pore domain potassium channel (TC 1.A.1.8) family.</text>
</comment>
<dbReference type="GO" id="GO:0015271">
    <property type="term" value="F:outward rectifier potassium channel activity"/>
    <property type="evidence" value="ECO:0007669"/>
    <property type="project" value="TreeGrafter"/>
</dbReference>
<dbReference type="PRINTS" id="PR01333">
    <property type="entry name" value="2POREKCHANEL"/>
</dbReference>
<evidence type="ECO:0000256" key="7">
    <source>
        <dbReference type="ARBA" id="ARBA00023303"/>
    </source>
</evidence>
<keyword evidence="4 10" id="KW-1133">Transmembrane helix</keyword>
<dbReference type="Proteomes" id="UP001286313">
    <property type="component" value="Unassembled WGS sequence"/>
</dbReference>
<dbReference type="PANTHER" id="PTHR11003">
    <property type="entry name" value="POTASSIUM CHANNEL, SUBFAMILY K"/>
    <property type="match status" value="1"/>
</dbReference>
<feature type="transmembrane region" description="Helical" evidence="10">
    <location>
        <begin position="182"/>
        <end position="200"/>
    </location>
</feature>
<keyword evidence="13" id="KW-1185">Reference proteome</keyword>
<evidence type="ECO:0000256" key="1">
    <source>
        <dbReference type="ARBA" id="ARBA00004141"/>
    </source>
</evidence>
<keyword evidence="3 8" id="KW-0812">Transmembrane</keyword>
<feature type="region of interest" description="Disordered" evidence="9">
    <location>
        <begin position="476"/>
        <end position="671"/>
    </location>
</feature>
<feature type="compositionally biased region" description="Basic and acidic residues" evidence="9">
    <location>
        <begin position="443"/>
        <end position="456"/>
    </location>
</feature>
<comment type="caution">
    <text evidence="12">The sequence shown here is derived from an EMBL/GenBank/DDBJ whole genome shotgun (WGS) entry which is preliminary data.</text>
</comment>
<evidence type="ECO:0000256" key="2">
    <source>
        <dbReference type="ARBA" id="ARBA00022448"/>
    </source>
</evidence>
<feature type="transmembrane region" description="Helical" evidence="10">
    <location>
        <begin position="151"/>
        <end position="170"/>
    </location>
</feature>
<dbReference type="SUPFAM" id="SSF81324">
    <property type="entry name" value="Voltage-gated potassium channels"/>
    <property type="match status" value="2"/>
</dbReference>
<sequence>MLAGAFIFVALEVNNELNELDELYLLKQHVIDVVYGLDNSSQPEVEEVIREVGEECGHDFLSIEQDGPLTWSLWNSFFFSFTVITTIGFGHMAPKTPYGRVVCILYATLGVPLNGILIAALADIFSAKLIIWDVKRWAERYRNSVQVAVDAVLYLVPGLLIFLVVPSFVIMMVEEGWSYLDCFYYAFITLTTIGFGDHVAGRQEKDQLWLWMYKIISVVWIIFGLGYIIMVITFIQKALKNRHIRNVERKMTKILKKHVGKLSQNIRGDLRKVRKVVKGGNPQVYPENKENFKDEPCQTPTTSTQQQPPPALKDCGTPYRRYRSASESDVVKVEKELYSGWSLDQVLELVERLLCEEELRASRNLQAHIIQQLHRGFYNRKDNGDLEGDLEIGEDDEESSRDLQTYKTGRFSRLMERIGNSKVLDINHRKHSTFSLGKPRGKIMFDQDRQTNGKDREGKIMAIGYLNHCYQDDEGNHSHAYQPSPKLSTGHHNNHEYSSNDNLNHENNPSNNHNHENNPSNNQNNENNSSNNHNNENNPSNNHNNENNPSNNHNNENNPSNNHNNENNPSNYHNNENNPSNNHNNENNPSNNHNHENNPSNNHNNENNPSNNHSHENNPSNNQNPNDNLNQEQQKNHSDSHDKNIERQISPNQDRNSHQSTTSRSQEFTKF</sequence>
<dbReference type="Gene3D" id="1.10.287.70">
    <property type="match status" value="1"/>
</dbReference>
<dbReference type="InterPro" id="IPR003280">
    <property type="entry name" value="2pore_dom_K_chnl"/>
</dbReference>
<organism evidence="12 13">
    <name type="scientific">Petrolisthes cinctipes</name>
    <name type="common">Flat porcelain crab</name>
    <dbReference type="NCBI Taxonomy" id="88211"/>
    <lineage>
        <taxon>Eukaryota</taxon>
        <taxon>Metazoa</taxon>
        <taxon>Ecdysozoa</taxon>
        <taxon>Arthropoda</taxon>
        <taxon>Crustacea</taxon>
        <taxon>Multicrustacea</taxon>
        <taxon>Malacostraca</taxon>
        <taxon>Eumalacostraca</taxon>
        <taxon>Eucarida</taxon>
        <taxon>Decapoda</taxon>
        <taxon>Pleocyemata</taxon>
        <taxon>Anomura</taxon>
        <taxon>Galatheoidea</taxon>
        <taxon>Porcellanidae</taxon>
        <taxon>Petrolisthes</taxon>
    </lineage>
</organism>
<feature type="domain" description="Potassium channel" evidence="11">
    <location>
        <begin position="65"/>
        <end position="125"/>
    </location>
</feature>
<accession>A0AAE1G2A2</accession>
<evidence type="ECO:0000256" key="4">
    <source>
        <dbReference type="ARBA" id="ARBA00022989"/>
    </source>
</evidence>
<evidence type="ECO:0000313" key="12">
    <source>
        <dbReference type="EMBL" id="KAK3884066.1"/>
    </source>
</evidence>
<dbReference type="GO" id="GO:0030322">
    <property type="term" value="P:stabilization of membrane potential"/>
    <property type="evidence" value="ECO:0007669"/>
    <property type="project" value="TreeGrafter"/>
</dbReference>
<proteinExistence type="inferred from homology"/>
<keyword evidence="5 8" id="KW-0406">Ion transport</keyword>
<dbReference type="AlphaFoldDB" id="A0AAE1G2A2"/>
<dbReference type="InterPro" id="IPR013099">
    <property type="entry name" value="K_chnl_dom"/>
</dbReference>
<gene>
    <name evidence="12" type="ORF">Pcinc_011632</name>
</gene>
<reference evidence="12" key="1">
    <citation type="submission" date="2023-10" db="EMBL/GenBank/DDBJ databases">
        <title>Genome assemblies of two species of porcelain crab, Petrolisthes cinctipes and Petrolisthes manimaculis (Anomura: Porcellanidae).</title>
        <authorList>
            <person name="Angst P."/>
        </authorList>
    </citation>
    <scope>NUCLEOTIDE SEQUENCE</scope>
    <source>
        <strain evidence="12">PB745_01</strain>
        <tissue evidence="12">Gill</tissue>
    </source>
</reference>
<evidence type="ECO:0000259" key="11">
    <source>
        <dbReference type="Pfam" id="PF07885"/>
    </source>
</evidence>
<feature type="transmembrane region" description="Helical" evidence="10">
    <location>
        <begin position="212"/>
        <end position="235"/>
    </location>
</feature>
<feature type="transmembrane region" description="Helical" evidence="10">
    <location>
        <begin position="104"/>
        <end position="131"/>
    </location>
</feature>
<feature type="compositionally biased region" description="Basic and acidic residues" evidence="9">
    <location>
        <begin position="634"/>
        <end position="646"/>
    </location>
</feature>
<evidence type="ECO:0000313" key="13">
    <source>
        <dbReference type="Proteomes" id="UP001286313"/>
    </source>
</evidence>
<evidence type="ECO:0000256" key="9">
    <source>
        <dbReference type="SAM" id="MobiDB-lite"/>
    </source>
</evidence>
<protein>
    <recommendedName>
        <fullName evidence="11">Potassium channel domain-containing protein</fullName>
    </recommendedName>
</protein>
<dbReference type="Pfam" id="PF07885">
    <property type="entry name" value="Ion_trans_2"/>
    <property type="match status" value="2"/>
</dbReference>
<feature type="domain" description="Potassium channel" evidence="11">
    <location>
        <begin position="159"/>
        <end position="240"/>
    </location>
</feature>
<evidence type="ECO:0000256" key="6">
    <source>
        <dbReference type="ARBA" id="ARBA00023136"/>
    </source>
</evidence>
<feature type="compositionally biased region" description="Polar residues" evidence="9">
    <location>
        <begin position="479"/>
        <end position="491"/>
    </location>
</feature>
<dbReference type="PANTHER" id="PTHR11003:SF345">
    <property type="entry name" value="TWIK FAMILY OF POTASSIUM CHANNELS PROTEIN 18"/>
    <property type="match status" value="1"/>
</dbReference>
<feature type="compositionally biased region" description="Low complexity" evidence="9">
    <location>
        <begin position="497"/>
        <end position="630"/>
    </location>
</feature>
<feature type="region of interest" description="Disordered" evidence="9">
    <location>
        <begin position="284"/>
        <end position="313"/>
    </location>
</feature>
<evidence type="ECO:0000256" key="8">
    <source>
        <dbReference type="RuleBase" id="RU003857"/>
    </source>
</evidence>
<name>A0AAE1G2A2_PETCI</name>
<keyword evidence="7 8" id="KW-0407">Ion channel</keyword>
<evidence type="ECO:0000256" key="3">
    <source>
        <dbReference type="ARBA" id="ARBA00022692"/>
    </source>
</evidence>
<keyword evidence="6 10" id="KW-0472">Membrane</keyword>
<feature type="transmembrane region" description="Helical" evidence="10">
    <location>
        <begin position="71"/>
        <end position="92"/>
    </location>
</feature>
<keyword evidence="2 8" id="KW-0813">Transport</keyword>
<dbReference type="GO" id="GO:0022841">
    <property type="term" value="F:potassium ion leak channel activity"/>
    <property type="evidence" value="ECO:0007669"/>
    <property type="project" value="TreeGrafter"/>
</dbReference>
<feature type="region of interest" description="Disordered" evidence="9">
    <location>
        <begin position="435"/>
        <end position="456"/>
    </location>
</feature>
<evidence type="ECO:0000256" key="10">
    <source>
        <dbReference type="SAM" id="Phobius"/>
    </source>
</evidence>
<dbReference type="EMBL" id="JAWQEG010000920">
    <property type="protein sequence ID" value="KAK3884066.1"/>
    <property type="molecule type" value="Genomic_DNA"/>
</dbReference>
<feature type="compositionally biased region" description="Basic and acidic residues" evidence="9">
    <location>
        <begin position="287"/>
        <end position="296"/>
    </location>
</feature>